<feature type="signal peptide" evidence="2">
    <location>
        <begin position="1"/>
        <end position="16"/>
    </location>
</feature>
<feature type="region of interest" description="Disordered" evidence="1">
    <location>
        <begin position="19"/>
        <end position="55"/>
    </location>
</feature>
<accession>A0A4U8V1Y1</accession>
<reference evidence="3" key="2">
    <citation type="journal article" date="2015" name="Genome Biol.">
        <title>Comparative genomics of Steinernema reveals deeply conserved gene regulatory networks.</title>
        <authorList>
            <person name="Dillman A.R."/>
            <person name="Macchietto M."/>
            <person name="Porter C.F."/>
            <person name="Rogers A."/>
            <person name="Williams B."/>
            <person name="Antoshechkin I."/>
            <person name="Lee M.M."/>
            <person name="Goodwin Z."/>
            <person name="Lu X."/>
            <person name="Lewis E.E."/>
            <person name="Goodrich-Blair H."/>
            <person name="Stock S.P."/>
            <person name="Adams B.J."/>
            <person name="Sternberg P.W."/>
            <person name="Mortazavi A."/>
        </authorList>
    </citation>
    <scope>NUCLEOTIDE SEQUENCE [LARGE SCALE GENOMIC DNA]</scope>
    <source>
        <strain evidence="3">ALL</strain>
    </source>
</reference>
<dbReference type="AlphaFoldDB" id="A0A4U8V1Y1"/>
<dbReference type="EMBL" id="AZBU02000001">
    <property type="protein sequence ID" value="TMS39950.1"/>
    <property type="molecule type" value="Genomic_DNA"/>
</dbReference>
<name>A0A4U8V1Y1_STECR</name>
<sequence length="90" mass="9841">MNLSAVIVWILPRAVGQSNVSKEASNPSQKTMRKNSIASGLRTPTASWDATTESKSQHVFENTSSTYVGKAIQITSTLILPITRAEFNKF</sequence>
<evidence type="ECO:0000256" key="1">
    <source>
        <dbReference type="SAM" id="MobiDB-lite"/>
    </source>
</evidence>
<comment type="caution">
    <text evidence="3">The sequence shown here is derived from an EMBL/GenBank/DDBJ whole genome shotgun (WGS) entry which is preliminary data.</text>
</comment>
<keyword evidence="2" id="KW-0732">Signal</keyword>
<gene>
    <name evidence="3" type="ORF">L596_006397</name>
</gene>
<feature type="chain" id="PRO_5021018313" description="Secreted protein" evidence="2">
    <location>
        <begin position="17"/>
        <end position="90"/>
    </location>
</feature>
<organism evidence="3">
    <name type="scientific">Steinernema carpocapsae</name>
    <name type="common">Entomopathogenic nematode</name>
    <dbReference type="NCBI Taxonomy" id="34508"/>
    <lineage>
        <taxon>Eukaryota</taxon>
        <taxon>Metazoa</taxon>
        <taxon>Ecdysozoa</taxon>
        <taxon>Nematoda</taxon>
        <taxon>Chromadorea</taxon>
        <taxon>Rhabditida</taxon>
        <taxon>Tylenchina</taxon>
        <taxon>Panagrolaimomorpha</taxon>
        <taxon>Strongyloidoidea</taxon>
        <taxon>Steinernematidae</taxon>
        <taxon>Steinernema</taxon>
    </lineage>
</organism>
<evidence type="ECO:0000256" key="2">
    <source>
        <dbReference type="SAM" id="SignalP"/>
    </source>
</evidence>
<evidence type="ECO:0000313" key="3">
    <source>
        <dbReference type="EMBL" id="TMS39950.1"/>
    </source>
</evidence>
<evidence type="ECO:0008006" key="4">
    <source>
        <dbReference type="Google" id="ProtNLM"/>
    </source>
</evidence>
<proteinExistence type="predicted"/>
<reference evidence="3" key="3">
    <citation type="journal article" date="2019" name="G3 (Bethesda)">
        <title>Hybrid Assembly of the Genome of the Entomopathogenic Nematode Steinernema carpocapsae Identifies the X-Chromosome.</title>
        <authorList>
            <person name="Serra L."/>
            <person name="Macchietto M."/>
            <person name="Macias-Munoz A."/>
            <person name="McGill C.J."/>
            <person name="Rodriguez I.M."/>
            <person name="Rodriguez B."/>
            <person name="Murad R."/>
            <person name="Mortazavi A."/>
        </authorList>
    </citation>
    <scope>NUCLEOTIDE SEQUENCE [LARGE SCALE GENOMIC DNA]</scope>
    <source>
        <strain evidence="3">ALL</strain>
    </source>
</reference>
<reference evidence="3" key="1">
    <citation type="submission" date="2013-11" db="EMBL/GenBank/DDBJ databases">
        <authorList>
            <person name="Sternberg P."/>
            <person name="Dillman A."/>
            <person name="Macchietto M."/>
        </authorList>
    </citation>
    <scope>NUCLEOTIDE SEQUENCE</scope>
    <source>
        <strain evidence="3">ALL</strain>
    </source>
</reference>
<protein>
    <recommendedName>
        <fullName evidence="4">Secreted protein</fullName>
    </recommendedName>
</protein>